<evidence type="ECO:0000313" key="3">
    <source>
        <dbReference type="Proteomes" id="UP000008815"/>
    </source>
</evidence>
<dbReference type="InterPro" id="IPR010419">
    <property type="entry name" value="CO_DH_gsu"/>
</dbReference>
<evidence type="ECO:0000256" key="1">
    <source>
        <dbReference type="SAM" id="Phobius"/>
    </source>
</evidence>
<dbReference type="EMBL" id="AP009385">
    <property type="protein sequence ID" value="BAG44466.1"/>
    <property type="molecule type" value="Genomic_DNA"/>
</dbReference>
<dbReference type="Proteomes" id="UP000008815">
    <property type="component" value="Chromosome 1"/>
</dbReference>
<dbReference type="SUPFAM" id="SSF55961">
    <property type="entry name" value="Bet v1-like"/>
    <property type="match status" value="1"/>
</dbReference>
<proteinExistence type="predicted"/>
<dbReference type="eggNOG" id="COG3427">
    <property type="taxonomic scope" value="Bacteria"/>
</dbReference>
<keyword evidence="1" id="KW-0812">Transmembrane</keyword>
<dbReference type="RefSeq" id="WP_012212796.1">
    <property type="nucleotide sequence ID" value="NC_010084.1"/>
</dbReference>
<evidence type="ECO:0000313" key="2">
    <source>
        <dbReference type="EMBL" id="BAG44466.1"/>
    </source>
</evidence>
<dbReference type="STRING" id="395019.BMULJ_02575"/>
<keyword evidence="3" id="KW-1185">Reference proteome</keyword>
<sequence length="235" mass="25469">MELNDTLCVALAPAVVRDALEDVALLRASVDHCESFVKLARDEFALTITVPHGTLRARYEVRVHVAAEHGDAEGRPRRMLGFHARAEGLGALRGQIDVVLTPDDAGNATRIEYLVWATATGPLAELPARQIENALRDCIDDFFREFCAIVQAKHGLAPNRARPAAPRRPHVFLRPAALTAAAKRPASPHLAGASGGRAAGALHHRHTGPVPLWAWVAMIVFVALLLYVARWFNGG</sequence>
<dbReference type="Pfam" id="PF06240">
    <property type="entry name" value="COXG"/>
    <property type="match status" value="1"/>
</dbReference>
<organism evidence="2 3">
    <name type="scientific">Burkholderia multivorans (strain ATCC 17616 / 249)</name>
    <dbReference type="NCBI Taxonomy" id="395019"/>
    <lineage>
        <taxon>Bacteria</taxon>
        <taxon>Pseudomonadati</taxon>
        <taxon>Pseudomonadota</taxon>
        <taxon>Betaproteobacteria</taxon>
        <taxon>Burkholderiales</taxon>
        <taxon>Burkholderiaceae</taxon>
        <taxon>Burkholderia</taxon>
        <taxon>Burkholderia cepacia complex</taxon>
    </lineage>
</organism>
<dbReference type="KEGG" id="bmu:Bmul_0685"/>
<gene>
    <name evidence="2" type="ordered locus">BMULJ_02575</name>
</gene>
<reference evidence="2 3" key="1">
    <citation type="submission" date="2007-04" db="EMBL/GenBank/DDBJ databases">
        <title>Complete genome sequence of Burkholderia multivorans ATCC 17616.</title>
        <authorList>
            <person name="Ohtsubo Y."/>
            <person name="Yamashita A."/>
            <person name="Kurokawa K."/>
            <person name="Takami H."/>
            <person name="Yuhara S."/>
            <person name="Nishiyama E."/>
            <person name="Endo R."/>
            <person name="Miyazaki R."/>
            <person name="Ono A."/>
            <person name="Yano K."/>
            <person name="Ito M."/>
            <person name="Sota M."/>
            <person name="Yuji N."/>
            <person name="Hattori M."/>
            <person name="Tsuda M."/>
        </authorList>
    </citation>
    <scope>NUCLEOTIDE SEQUENCE [LARGE SCALE GENOMIC DNA]</scope>
    <source>
        <strain evidence="3">ATCC 17616 / 249</strain>
    </source>
</reference>
<evidence type="ECO:0008006" key="4">
    <source>
        <dbReference type="Google" id="ProtNLM"/>
    </source>
</evidence>
<feature type="transmembrane region" description="Helical" evidence="1">
    <location>
        <begin position="212"/>
        <end position="232"/>
    </location>
</feature>
<protein>
    <recommendedName>
        <fullName evidence="4">Carbon monoxide dehydrogenase</fullName>
    </recommendedName>
</protein>
<keyword evidence="1" id="KW-1133">Transmembrane helix</keyword>
<dbReference type="PANTHER" id="PTHR38588:SF1">
    <property type="entry name" value="BLL0334 PROTEIN"/>
    <property type="match status" value="1"/>
</dbReference>
<dbReference type="PANTHER" id="PTHR38588">
    <property type="entry name" value="BLL0334 PROTEIN"/>
    <property type="match status" value="1"/>
</dbReference>
<dbReference type="Gene3D" id="3.30.530.20">
    <property type="match status" value="1"/>
</dbReference>
<dbReference type="HOGENOM" id="CLU_1097011_0_0_4"/>
<keyword evidence="1" id="KW-0472">Membrane</keyword>
<accession>A0A0H3KLT0</accession>
<dbReference type="InterPro" id="IPR023393">
    <property type="entry name" value="START-like_dom_sf"/>
</dbReference>
<dbReference type="KEGG" id="bmj:BMULJ_02575"/>
<name>A0A0H3KLT0_BURM1</name>
<dbReference type="AlphaFoldDB" id="A0A0H3KLT0"/>